<feature type="domain" description="Peptidase M13 C-terminal" evidence="10">
    <location>
        <begin position="493"/>
        <end position="693"/>
    </location>
</feature>
<feature type="domain" description="Peptidase M13 N-terminal" evidence="11">
    <location>
        <begin position="67"/>
        <end position="441"/>
    </location>
</feature>
<dbReference type="PROSITE" id="PS51885">
    <property type="entry name" value="NEPRILYSIN"/>
    <property type="match status" value="1"/>
</dbReference>
<dbReference type="SUPFAM" id="SSF55486">
    <property type="entry name" value="Metalloproteases ('zincins'), catalytic domain"/>
    <property type="match status" value="1"/>
</dbReference>
<dbReference type="PANTHER" id="PTHR11733">
    <property type="entry name" value="ZINC METALLOPROTEASE FAMILY M13 NEPRILYSIN-RELATED"/>
    <property type="match status" value="1"/>
</dbReference>
<gene>
    <name evidence="12" type="ORF">FBZ92_12998</name>
</gene>
<dbReference type="GO" id="GO:0016485">
    <property type="term" value="P:protein processing"/>
    <property type="evidence" value="ECO:0007669"/>
    <property type="project" value="TreeGrafter"/>
</dbReference>
<proteinExistence type="inferred from homology"/>
<dbReference type="GO" id="GO:0046872">
    <property type="term" value="F:metal ion binding"/>
    <property type="evidence" value="ECO:0007669"/>
    <property type="project" value="UniProtKB-KW"/>
</dbReference>
<dbReference type="AlphaFoldDB" id="A0A560HQ74"/>
<evidence type="ECO:0000256" key="7">
    <source>
        <dbReference type="ARBA" id="ARBA00023049"/>
    </source>
</evidence>
<evidence type="ECO:0000256" key="5">
    <source>
        <dbReference type="ARBA" id="ARBA00022801"/>
    </source>
</evidence>
<evidence type="ECO:0000256" key="6">
    <source>
        <dbReference type="ARBA" id="ARBA00022833"/>
    </source>
</evidence>
<dbReference type="InterPro" id="IPR000718">
    <property type="entry name" value="Peptidase_M13"/>
</dbReference>
<keyword evidence="7" id="KW-0482">Metalloprotease</keyword>
<dbReference type="PROSITE" id="PS51257">
    <property type="entry name" value="PROKAR_LIPOPROTEIN"/>
    <property type="match status" value="1"/>
</dbReference>
<dbReference type="GO" id="GO:0005886">
    <property type="term" value="C:plasma membrane"/>
    <property type="evidence" value="ECO:0007669"/>
    <property type="project" value="TreeGrafter"/>
</dbReference>
<dbReference type="EMBL" id="VITT01000029">
    <property type="protein sequence ID" value="TWB48716.1"/>
    <property type="molecule type" value="Genomic_DNA"/>
</dbReference>
<keyword evidence="4" id="KW-0479">Metal-binding</keyword>
<evidence type="ECO:0000256" key="2">
    <source>
        <dbReference type="ARBA" id="ARBA00007357"/>
    </source>
</evidence>
<dbReference type="PRINTS" id="PR00786">
    <property type="entry name" value="NEPRILYSIN"/>
</dbReference>
<evidence type="ECO:0000256" key="1">
    <source>
        <dbReference type="ARBA" id="ARBA00001947"/>
    </source>
</evidence>
<evidence type="ECO:0000256" key="9">
    <source>
        <dbReference type="SAM" id="SignalP"/>
    </source>
</evidence>
<keyword evidence="6" id="KW-0862">Zinc</keyword>
<dbReference type="InterPro" id="IPR008753">
    <property type="entry name" value="Peptidase_M13_N"/>
</dbReference>
<dbReference type="Gene3D" id="3.40.390.10">
    <property type="entry name" value="Collagenase (Catalytic Domain)"/>
    <property type="match status" value="1"/>
</dbReference>
<accession>A0A560HQ74</accession>
<organism evidence="12 13">
    <name type="scientific">Nitrospirillum amazonense</name>
    <dbReference type="NCBI Taxonomy" id="28077"/>
    <lineage>
        <taxon>Bacteria</taxon>
        <taxon>Pseudomonadati</taxon>
        <taxon>Pseudomonadota</taxon>
        <taxon>Alphaproteobacteria</taxon>
        <taxon>Rhodospirillales</taxon>
        <taxon>Azospirillaceae</taxon>
        <taxon>Nitrospirillum</taxon>
    </lineage>
</organism>
<dbReference type="Pfam" id="PF01431">
    <property type="entry name" value="Peptidase_M13"/>
    <property type="match status" value="1"/>
</dbReference>
<evidence type="ECO:0000256" key="4">
    <source>
        <dbReference type="ARBA" id="ARBA00022723"/>
    </source>
</evidence>
<protein>
    <submittedName>
        <fullName evidence="12">Endothelin-converting enzyme/putative endopeptidase</fullName>
    </submittedName>
</protein>
<dbReference type="Gene3D" id="1.10.1380.10">
    <property type="entry name" value="Neutral endopeptidase , domain2"/>
    <property type="match status" value="1"/>
</dbReference>
<name>A0A560HQ74_9PROT</name>
<dbReference type="Pfam" id="PF05649">
    <property type="entry name" value="Peptidase_M13_N"/>
    <property type="match status" value="1"/>
</dbReference>
<feature type="region of interest" description="Disordered" evidence="8">
    <location>
        <begin position="28"/>
        <end position="58"/>
    </location>
</feature>
<feature type="chain" id="PRO_5022223859" evidence="9">
    <location>
        <begin position="24"/>
        <end position="696"/>
    </location>
</feature>
<keyword evidence="5" id="KW-0378">Hydrolase</keyword>
<comment type="cofactor">
    <cofactor evidence="1">
        <name>Zn(2+)</name>
        <dbReference type="ChEBI" id="CHEBI:29105"/>
    </cofactor>
</comment>
<comment type="caution">
    <text evidence="12">The sequence shown here is derived from an EMBL/GenBank/DDBJ whole genome shotgun (WGS) entry which is preliminary data.</text>
</comment>
<comment type="similarity">
    <text evidence="2">Belongs to the peptidase M13 family.</text>
</comment>
<dbReference type="InterPro" id="IPR018497">
    <property type="entry name" value="Peptidase_M13_C"/>
</dbReference>
<evidence type="ECO:0000259" key="10">
    <source>
        <dbReference type="Pfam" id="PF01431"/>
    </source>
</evidence>
<feature type="compositionally biased region" description="Low complexity" evidence="8">
    <location>
        <begin position="32"/>
        <end position="57"/>
    </location>
</feature>
<reference evidence="12 13" key="1">
    <citation type="submission" date="2019-06" db="EMBL/GenBank/DDBJ databases">
        <title>Genomic Encyclopedia of Type Strains, Phase IV (KMG-V): Genome sequencing to study the core and pangenomes of soil and plant-associated prokaryotes.</title>
        <authorList>
            <person name="Whitman W."/>
        </authorList>
    </citation>
    <scope>NUCLEOTIDE SEQUENCE [LARGE SCALE GENOMIC DNA]</scope>
    <source>
        <strain evidence="12 13">BR 11140</strain>
    </source>
</reference>
<evidence type="ECO:0000256" key="8">
    <source>
        <dbReference type="SAM" id="MobiDB-lite"/>
    </source>
</evidence>
<dbReference type="PANTHER" id="PTHR11733:SF167">
    <property type="entry name" value="FI17812P1-RELATED"/>
    <property type="match status" value="1"/>
</dbReference>
<keyword evidence="9" id="KW-0732">Signal</keyword>
<keyword evidence="3" id="KW-0645">Protease</keyword>
<dbReference type="InterPro" id="IPR042089">
    <property type="entry name" value="Peptidase_M13_dom_2"/>
</dbReference>
<evidence type="ECO:0000313" key="13">
    <source>
        <dbReference type="Proteomes" id="UP000318050"/>
    </source>
</evidence>
<evidence type="ECO:0000256" key="3">
    <source>
        <dbReference type="ARBA" id="ARBA00022670"/>
    </source>
</evidence>
<sequence>MSGVRSLSTSAALAALIAAAGLAGCQSTDTKAPASPAAQPASSPQGPQGAGMPAAPGLPVVDNDVNPCENFFLHACSVWNKRNPIPADQPRWGTFNKLADDNLALLHDELEKLAAHPTPDSQRVADFYAACMDEKGIEARGLVPLQPLLGRINGLKSKKALTSLLVDLHIAGVNAFHRVGQQQDYKDATQVIAGVYQGGLGLPDKPYYFRDDEKSKQQRAAYVAHIQKMMELAGLPDAAAKAQTVMTIETRLADASLDRVAMREPENRYHLKTFAELRKLDPAIDWAAYIRGAGVKQPATLNVSNPDYMKRENELIHSLSLADIKTYLTWRTLSAYANWLPDAFVQENFNFYERTMRGAKEMKPRWKRCVSATDTALGEDLGKYFVARAFGPEKKARMLQMVADIRKSLDETFPTLTWMSKETQAKAHAKLDAFTAKIGYPDKWRDYSALAVSRGDALGNALRAESFEFHYDMAKIGKPVDKGEWGMTPPTVNAYYSSTHNDINFPAGILQPPFFDSAADDAVNYGAIGVVIGHEISHGFDDQGRKFDGDGNLKDWWTADDAAQFKTRAQCLVDQYGGYVADGDVKENGKLKLGENTADNGGIRVAYRALMERLGAKKDEKIGGLTAAQRFFYGFAQVWCGEARPEYRRLQAQTDPHSLGEYRVNGTLSNMKEFAEAFNCKPTDKMVAGEKACRVW</sequence>
<dbReference type="CDD" id="cd08662">
    <property type="entry name" value="M13"/>
    <property type="match status" value="1"/>
</dbReference>
<evidence type="ECO:0000313" key="12">
    <source>
        <dbReference type="EMBL" id="TWB48716.1"/>
    </source>
</evidence>
<dbReference type="InterPro" id="IPR024079">
    <property type="entry name" value="MetalloPept_cat_dom_sf"/>
</dbReference>
<dbReference type="GO" id="GO:0004222">
    <property type="term" value="F:metalloendopeptidase activity"/>
    <property type="evidence" value="ECO:0007669"/>
    <property type="project" value="InterPro"/>
</dbReference>
<evidence type="ECO:0000259" key="11">
    <source>
        <dbReference type="Pfam" id="PF05649"/>
    </source>
</evidence>
<dbReference type="Proteomes" id="UP000318050">
    <property type="component" value="Unassembled WGS sequence"/>
</dbReference>
<feature type="signal peptide" evidence="9">
    <location>
        <begin position="1"/>
        <end position="23"/>
    </location>
</feature>